<comment type="caution">
    <text evidence="1">The sequence shown here is derived from an EMBL/GenBank/DDBJ whole genome shotgun (WGS) entry which is preliminary data.</text>
</comment>
<dbReference type="RefSeq" id="WP_201637722.1">
    <property type="nucleotide sequence ID" value="NZ_JAEQNB010000007.1"/>
</dbReference>
<organism evidence="1 2">
    <name type="scientific">Tumebacillus amylolyticus</name>
    <dbReference type="NCBI Taxonomy" id="2801339"/>
    <lineage>
        <taxon>Bacteria</taxon>
        <taxon>Bacillati</taxon>
        <taxon>Bacillota</taxon>
        <taxon>Bacilli</taxon>
        <taxon>Bacillales</taxon>
        <taxon>Alicyclobacillaceae</taxon>
        <taxon>Tumebacillus</taxon>
    </lineage>
</organism>
<name>A0ABS1JEM5_9BACL</name>
<reference evidence="1 2" key="1">
    <citation type="submission" date="2021-01" db="EMBL/GenBank/DDBJ databases">
        <title>Tumebacillus sp. strain ITR2 16S ribosomal RNA gene Genome sequencing and assembly.</title>
        <authorList>
            <person name="Kang M."/>
        </authorList>
    </citation>
    <scope>NUCLEOTIDE SEQUENCE [LARGE SCALE GENOMIC DNA]</scope>
    <source>
        <strain evidence="1 2">ITR2</strain>
    </source>
</reference>
<accession>A0ABS1JEM5</accession>
<evidence type="ECO:0000313" key="2">
    <source>
        <dbReference type="Proteomes" id="UP000602284"/>
    </source>
</evidence>
<evidence type="ECO:0008006" key="3">
    <source>
        <dbReference type="Google" id="ProtNLM"/>
    </source>
</evidence>
<gene>
    <name evidence="1" type="ORF">JJB07_19285</name>
</gene>
<dbReference type="Proteomes" id="UP000602284">
    <property type="component" value="Unassembled WGS sequence"/>
</dbReference>
<sequence>MQFTMQELIAEAKGMAKSREWGTGYQAFWASVQAGTVEAGLQQLFLEEWLYFHSRQLEFGSAILHVNIHEQVMFALSAHFVMVSSLNLKAVESRRHEMPYPATEALSNLLLIMSETDPAAFLTASTLLAPYVFRADVLKSGLAQFDLSQEERDVLVKYTNILAATEDSVEKCLPYFAPVSANDRIRILNQVQLLLETADLIFQELGAAEPKWVATA</sequence>
<proteinExistence type="predicted"/>
<dbReference type="EMBL" id="JAEQNB010000007">
    <property type="protein sequence ID" value="MBL0388748.1"/>
    <property type="molecule type" value="Genomic_DNA"/>
</dbReference>
<keyword evidence="2" id="KW-1185">Reference proteome</keyword>
<evidence type="ECO:0000313" key="1">
    <source>
        <dbReference type="EMBL" id="MBL0388748.1"/>
    </source>
</evidence>
<protein>
    <recommendedName>
        <fullName evidence="3">DUF2935 domain-containing protein</fullName>
    </recommendedName>
</protein>